<evidence type="ECO:0000256" key="1">
    <source>
        <dbReference type="ARBA" id="ARBA00010529"/>
    </source>
</evidence>
<keyword evidence="2" id="KW-0226">DNA condensation</keyword>
<dbReference type="SUPFAM" id="SSF47729">
    <property type="entry name" value="IHF-like DNA-binding proteins"/>
    <property type="match status" value="1"/>
</dbReference>
<dbReference type="Gene3D" id="4.10.520.10">
    <property type="entry name" value="IHF-like DNA-binding proteins"/>
    <property type="match status" value="1"/>
</dbReference>
<dbReference type="PANTHER" id="PTHR33175">
    <property type="entry name" value="DNA-BINDING PROTEIN HU"/>
    <property type="match status" value="1"/>
</dbReference>
<accession>A0ABN6L3P3</accession>
<dbReference type="RefSeq" id="WP_236864887.1">
    <property type="nucleotide sequence ID" value="NZ_AP025225.1"/>
</dbReference>
<protein>
    <submittedName>
        <fullName evidence="5">DNA-binding protein HU-beta</fullName>
    </submittedName>
</protein>
<dbReference type="PANTHER" id="PTHR33175:SF3">
    <property type="entry name" value="DNA-BINDING PROTEIN HU-BETA"/>
    <property type="match status" value="1"/>
</dbReference>
<comment type="similarity">
    <text evidence="1 4">Belongs to the bacterial histone-like protein family.</text>
</comment>
<reference evidence="5" key="1">
    <citation type="submission" date="2021-10" db="EMBL/GenBank/DDBJ databases">
        <title>Genome Sequence of The Candidatus Hydrogeosomobacter endosymbioticus, an Intracellular Bacterial Symbiont of the Anaerobic Ciliate GW7.</title>
        <authorList>
            <person name="Shiohama Y."/>
            <person name="Shinzato N."/>
        </authorList>
    </citation>
    <scope>NUCLEOTIDE SEQUENCE [LARGE SCALE GENOMIC DNA]</scope>
    <source>
        <strain evidence="5">200920</strain>
    </source>
</reference>
<evidence type="ECO:0000256" key="3">
    <source>
        <dbReference type="ARBA" id="ARBA00023125"/>
    </source>
</evidence>
<sequence length="91" mass="9610">MNKSELISAIAREAGVSLSDASKVFDATVSVITKALKAGDKVQVIGFGTFSVRVRSQTTGRNPRTGESMVIPESRIPAFKAGKSLRDGILS</sequence>
<dbReference type="PROSITE" id="PS00045">
    <property type="entry name" value="HISTONE_LIKE"/>
    <property type="match status" value="1"/>
</dbReference>
<dbReference type="InterPro" id="IPR010992">
    <property type="entry name" value="IHF-like_DNA-bd_dom_sf"/>
</dbReference>
<gene>
    <name evidence="5" type="primary">hup</name>
    <name evidence="5" type="ORF">HYD_6240</name>
</gene>
<dbReference type="InterPro" id="IPR000119">
    <property type="entry name" value="Hist_DNA-bd"/>
</dbReference>
<dbReference type="PRINTS" id="PR01727">
    <property type="entry name" value="DNABINDINGHU"/>
</dbReference>
<keyword evidence="3 5" id="KW-0238">DNA-binding</keyword>
<evidence type="ECO:0000313" key="6">
    <source>
        <dbReference type="Proteomes" id="UP001320209"/>
    </source>
</evidence>
<dbReference type="SMART" id="SM00411">
    <property type="entry name" value="BHL"/>
    <property type="match status" value="1"/>
</dbReference>
<dbReference type="Proteomes" id="UP001320209">
    <property type="component" value="Chromosome"/>
</dbReference>
<dbReference type="Pfam" id="PF00216">
    <property type="entry name" value="Bac_DNA_binding"/>
    <property type="match status" value="1"/>
</dbReference>
<evidence type="ECO:0000256" key="2">
    <source>
        <dbReference type="ARBA" id="ARBA00023067"/>
    </source>
</evidence>
<evidence type="ECO:0000256" key="4">
    <source>
        <dbReference type="RuleBase" id="RU003939"/>
    </source>
</evidence>
<dbReference type="InterPro" id="IPR020816">
    <property type="entry name" value="Histone-like_DNA-bd_CS"/>
</dbReference>
<proteinExistence type="inferred from homology"/>
<dbReference type="EMBL" id="AP025225">
    <property type="protein sequence ID" value="BDB96491.1"/>
    <property type="molecule type" value="Genomic_DNA"/>
</dbReference>
<dbReference type="GO" id="GO:0003677">
    <property type="term" value="F:DNA binding"/>
    <property type="evidence" value="ECO:0007669"/>
    <property type="project" value="UniProtKB-KW"/>
</dbReference>
<evidence type="ECO:0000313" key="5">
    <source>
        <dbReference type="EMBL" id="BDB96491.1"/>
    </source>
</evidence>
<name>A0ABN6L3P3_9PROT</name>
<keyword evidence="6" id="KW-1185">Reference proteome</keyword>
<dbReference type="CDD" id="cd13831">
    <property type="entry name" value="HU"/>
    <property type="match status" value="1"/>
</dbReference>
<organism evidence="5 6">
    <name type="scientific">Candidatus Hydrogenosomobacter endosymbioticus</name>
    <dbReference type="NCBI Taxonomy" id="2558174"/>
    <lineage>
        <taxon>Bacteria</taxon>
        <taxon>Pseudomonadati</taxon>
        <taxon>Pseudomonadota</taxon>
        <taxon>Alphaproteobacteria</taxon>
        <taxon>Holosporales</taxon>
        <taxon>Holosporaceae</taxon>
        <taxon>Candidatus Hydrogenosomobacter</taxon>
    </lineage>
</organism>